<gene>
    <name evidence="2" type="ORF">TCM_027177</name>
</gene>
<evidence type="ECO:0000313" key="3">
    <source>
        <dbReference type="Proteomes" id="UP000026915"/>
    </source>
</evidence>
<keyword evidence="1" id="KW-1133">Transmembrane helix</keyword>
<evidence type="ECO:0000313" key="2">
    <source>
        <dbReference type="EMBL" id="EOY25812.1"/>
    </source>
</evidence>
<reference evidence="2 3" key="1">
    <citation type="journal article" date="2013" name="Genome Biol.">
        <title>The genome sequence of the most widely cultivated cacao type and its use to identify candidate genes regulating pod color.</title>
        <authorList>
            <person name="Motamayor J.C."/>
            <person name="Mockaitis K."/>
            <person name="Schmutz J."/>
            <person name="Haiminen N."/>
            <person name="Iii D.L."/>
            <person name="Cornejo O."/>
            <person name="Findley S.D."/>
            <person name="Zheng P."/>
            <person name="Utro F."/>
            <person name="Royaert S."/>
            <person name="Saski C."/>
            <person name="Jenkins J."/>
            <person name="Podicheti R."/>
            <person name="Zhao M."/>
            <person name="Scheffler B.E."/>
            <person name="Stack J.C."/>
            <person name="Feltus F.A."/>
            <person name="Mustiga G.M."/>
            <person name="Amores F."/>
            <person name="Phillips W."/>
            <person name="Marelli J.P."/>
            <person name="May G.D."/>
            <person name="Shapiro H."/>
            <person name="Ma J."/>
            <person name="Bustamante C.D."/>
            <person name="Schnell R.J."/>
            <person name="Main D."/>
            <person name="Gilbert D."/>
            <person name="Parida L."/>
            <person name="Kuhn D.N."/>
        </authorList>
    </citation>
    <scope>NUCLEOTIDE SEQUENCE [LARGE SCALE GENOMIC DNA]</scope>
    <source>
        <strain evidence="3">cv. Matina 1-6</strain>
    </source>
</reference>
<dbReference type="HOGENOM" id="CLU_2403968_0_0_1"/>
<keyword evidence="1" id="KW-0472">Membrane</keyword>
<feature type="transmembrane region" description="Helical" evidence="1">
    <location>
        <begin position="6"/>
        <end position="21"/>
    </location>
</feature>
<dbReference type="InParanoid" id="A0A061G9I0"/>
<name>A0A061G9I0_THECC</name>
<dbReference type="EMBL" id="CM001884">
    <property type="protein sequence ID" value="EOY25812.1"/>
    <property type="molecule type" value="Genomic_DNA"/>
</dbReference>
<evidence type="ECO:0000256" key="1">
    <source>
        <dbReference type="SAM" id="Phobius"/>
    </source>
</evidence>
<dbReference type="AlphaFoldDB" id="A0A061G9I0"/>
<protein>
    <submittedName>
        <fullName evidence="2">Uncharacterized protein</fullName>
    </submittedName>
</protein>
<dbReference type="Gramene" id="EOY25812">
    <property type="protein sequence ID" value="EOY25812"/>
    <property type="gene ID" value="TCM_027177"/>
</dbReference>
<proteinExistence type="predicted"/>
<organism evidence="2 3">
    <name type="scientific">Theobroma cacao</name>
    <name type="common">Cacao</name>
    <name type="synonym">Cocoa</name>
    <dbReference type="NCBI Taxonomy" id="3641"/>
    <lineage>
        <taxon>Eukaryota</taxon>
        <taxon>Viridiplantae</taxon>
        <taxon>Streptophyta</taxon>
        <taxon>Embryophyta</taxon>
        <taxon>Tracheophyta</taxon>
        <taxon>Spermatophyta</taxon>
        <taxon>Magnoliopsida</taxon>
        <taxon>eudicotyledons</taxon>
        <taxon>Gunneridae</taxon>
        <taxon>Pentapetalae</taxon>
        <taxon>rosids</taxon>
        <taxon>malvids</taxon>
        <taxon>Malvales</taxon>
        <taxon>Malvaceae</taxon>
        <taxon>Byttnerioideae</taxon>
        <taxon>Theobroma</taxon>
    </lineage>
</organism>
<keyword evidence="3" id="KW-1185">Reference proteome</keyword>
<keyword evidence="1" id="KW-0812">Transmembrane</keyword>
<sequence>MSKITTLYKLLFFIFNFLSFFKKNLTFFCHQIHSEQACSLLMELPRSSRSLRKGPSLMLKIGLDLKLQIVPNLEFQITPGLALFGMDECQIWP</sequence>
<dbReference type="Proteomes" id="UP000026915">
    <property type="component" value="Chromosome 6"/>
</dbReference>
<accession>A0A061G9I0</accession>